<feature type="region of interest" description="Disordered" evidence="1">
    <location>
        <begin position="99"/>
        <end position="124"/>
    </location>
</feature>
<protein>
    <submittedName>
        <fullName evidence="3">Uncharacterized protein</fullName>
    </submittedName>
</protein>
<reference evidence="3" key="1">
    <citation type="journal article" date="2020" name="Stud. Mycol.">
        <title>101 Dothideomycetes genomes: a test case for predicting lifestyles and emergence of pathogens.</title>
        <authorList>
            <person name="Haridas S."/>
            <person name="Albert R."/>
            <person name="Binder M."/>
            <person name="Bloem J."/>
            <person name="Labutti K."/>
            <person name="Salamov A."/>
            <person name="Andreopoulos B."/>
            <person name="Baker S."/>
            <person name="Barry K."/>
            <person name="Bills G."/>
            <person name="Bluhm B."/>
            <person name="Cannon C."/>
            <person name="Castanera R."/>
            <person name="Culley D."/>
            <person name="Daum C."/>
            <person name="Ezra D."/>
            <person name="Gonzalez J."/>
            <person name="Henrissat B."/>
            <person name="Kuo A."/>
            <person name="Liang C."/>
            <person name="Lipzen A."/>
            <person name="Lutzoni F."/>
            <person name="Magnuson J."/>
            <person name="Mondo S."/>
            <person name="Nolan M."/>
            <person name="Ohm R."/>
            <person name="Pangilinan J."/>
            <person name="Park H.-J."/>
            <person name="Ramirez L."/>
            <person name="Alfaro M."/>
            <person name="Sun H."/>
            <person name="Tritt A."/>
            <person name="Yoshinaga Y."/>
            <person name="Zwiers L.-H."/>
            <person name="Turgeon B."/>
            <person name="Goodwin S."/>
            <person name="Spatafora J."/>
            <person name="Crous P."/>
            <person name="Grigoriev I."/>
        </authorList>
    </citation>
    <scope>NUCLEOTIDE SEQUENCE</scope>
    <source>
        <strain evidence="3">CBS 480.64</strain>
    </source>
</reference>
<sequence length="169" mass="18150">MHLTTAISILLAAAVPFSFAAPVPADRIQSSSTAISPGAASNAIVNGFAGLSDEEQGKVAWAPFRALFIVKFEKRAIPGQLLSDMEEWKADDKTEEVVGSVVPAESVDQSNKEKRDDTPELGKSSFRLEQAKSSCGQKVVELVMVGKPKKKRKENLHLGSLWAGVLDIS</sequence>
<evidence type="ECO:0000313" key="4">
    <source>
        <dbReference type="Proteomes" id="UP000799421"/>
    </source>
</evidence>
<proteinExistence type="predicted"/>
<dbReference type="EMBL" id="MU005975">
    <property type="protein sequence ID" value="KAF2861108.1"/>
    <property type="molecule type" value="Genomic_DNA"/>
</dbReference>
<dbReference type="AlphaFoldDB" id="A0A6A7C328"/>
<evidence type="ECO:0000256" key="2">
    <source>
        <dbReference type="SAM" id="SignalP"/>
    </source>
</evidence>
<gene>
    <name evidence="3" type="ORF">K470DRAFT_263939</name>
</gene>
<keyword evidence="2" id="KW-0732">Signal</keyword>
<evidence type="ECO:0000256" key="1">
    <source>
        <dbReference type="SAM" id="MobiDB-lite"/>
    </source>
</evidence>
<name>A0A6A7C328_9PEZI</name>
<keyword evidence="4" id="KW-1185">Reference proteome</keyword>
<accession>A0A6A7C328</accession>
<feature type="chain" id="PRO_5025415507" evidence="2">
    <location>
        <begin position="21"/>
        <end position="169"/>
    </location>
</feature>
<feature type="compositionally biased region" description="Basic and acidic residues" evidence="1">
    <location>
        <begin position="110"/>
        <end position="120"/>
    </location>
</feature>
<organism evidence="3 4">
    <name type="scientific">Piedraia hortae CBS 480.64</name>
    <dbReference type="NCBI Taxonomy" id="1314780"/>
    <lineage>
        <taxon>Eukaryota</taxon>
        <taxon>Fungi</taxon>
        <taxon>Dikarya</taxon>
        <taxon>Ascomycota</taxon>
        <taxon>Pezizomycotina</taxon>
        <taxon>Dothideomycetes</taxon>
        <taxon>Dothideomycetidae</taxon>
        <taxon>Capnodiales</taxon>
        <taxon>Piedraiaceae</taxon>
        <taxon>Piedraia</taxon>
    </lineage>
</organism>
<evidence type="ECO:0000313" key="3">
    <source>
        <dbReference type="EMBL" id="KAF2861108.1"/>
    </source>
</evidence>
<feature type="signal peptide" evidence="2">
    <location>
        <begin position="1"/>
        <end position="20"/>
    </location>
</feature>
<dbReference type="Proteomes" id="UP000799421">
    <property type="component" value="Unassembled WGS sequence"/>
</dbReference>